<evidence type="ECO:0000256" key="1">
    <source>
        <dbReference type="SAM" id="MobiDB-lite"/>
    </source>
</evidence>
<feature type="compositionally biased region" description="Low complexity" evidence="1">
    <location>
        <begin position="40"/>
        <end position="56"/>
    </location>
</feature>
<proteinExistence type="predicted"/>
<feature type="region of interest" description="Disordered" evidence="1">
    <location>
        <begin position="1"/>
        <end position="80"/>
    </location>
</feature>
<feature type="compositionally biased region" description="Polar residues" evidence="1">
    <location>
        <begin position="11"/>
        <end position="39"/>
    </location>
</feature>
<evidence type="ECO:0000313" key="3">
    <source>
        <dbReference type="Proteomes" id="UP001595693"/>
    </source>
</evidence>
<accession>A0ABV8DCB4</accession>
<dbReference type="RefSeq" id="WP_055396608.1">
    <property type="nucleotide sequence ID" value="NZ_JAMXAX010000009.1"/>
</dbReference>
<sequence length="290" mass="31126">MDEQQQELAAFQSSINDTQVIEPTTTVADNATAVESQETQAVDGAAEQGAVAQAEVSDAAQGQPEKATPAAEDDDPVLLDGLKRSELRRLFESAAEVGTLKRQIDKAHGHIGELNRKLQQAAQAAPAQVPELPAEIKQFEADYPEVAQYVRALGVTPQQPQTAPPADVQQTAHADAQPAQAGLDPLDIELVVMDRMHKGWREKISTQDFNLWLGSQGEQAQQVFHTAQTADELSAVLGQYDQWASARAAASDKVAKGQQRLQRALTPSGNAPLPQSAPTELDAFRAALKS</sequence>
<feature type="compositionally biased region" description="Low complexity" evidence="1">
    <location>
        <begin position="157"/>
        <end position="172"/>
    </location>
</feature>
<name>A0ABV8DCB4_9BURK</name>
<dbReference type="Proteomes" id="UP001595693">
    <property type="component" value="Unassembled WGS sequence"/>
</dbReference>
<comment type="caution">
    <text evidence="2">The sequence shown here is derived from an EMBL/GenBank/DDBJ whole genome shotgun (WGS) entry which is preliminary data.</text>
</comment>
<feature type="region of interest" description="Disordered" evidence="1">
    <location>
        <begin position="157"/>
        <end position="181"/>
    </location>
</feature>
<dbReference type="EMBL" id="JBHSAJ010000037">
    <property type="protein sequence ID" value="MFC3935635.1"/>
    <property type="molecule type" value="Genomic_DNA"/>
</dbReference>
<evidence type="ECO:0000313" key="2">
    <source>
        <dbReference type="EMBL" id="MFC3935635.1"/>
    </source>
</evidence>
<protein>
    <submittedName>
        <fullName evidence="2">Uncharacterized protein</fullName>
    </submittedName>
</protein>
<gene>
    <name evidence="2" type="ORF">ACFOW3_13515</name>
</gene>
<feature type="compositionally biased region" description="Polar residues" evidence="1">
    <location>
        <begin position="259"/>
        <end position="269"/>
    </location>
</feature>
<keyword evidence="3" id="KW-1185">Reference proteome</keyword>
<reference evidence="3" key="1">
    <citation type="journal article" date="2019" name="Int. J. Syst. Evol. Microbiol.">
        <title>The Global Catalogue of Microorganisms (GCM) 10K type strain sequencing project: providing services to taxonomists for standard genome sequencing and annotation.</title>
        <authorList>
            <consortium name="The Broad Institute Genomics Platform"/>
            <consortium name="The Broad Institute Genome Sequencing Center for Infectious Disease"/>
            <person name="Wu L."/>
            <person name="Ma J."/>
        </authorList>
    </citation>
    <scope>NUCLEOTIDE SEQUENCE [LARGE SCALE GENOMIC DNA]</scope>
    <source>
        <strain evidence="3">CCUG 2113</strain>
    </source>
</reference>
<feature type="region of interest" description="Disordered" evidence="1">
    <location>
        <begin position="254"/>
        <end position="281"/>
    </location>
</feature>
<organism evidence="2 3">
    <name type="scientific">Acidovorax facilis</name>
    <dbReference type="NCBI Taxonomy" id="12917"/>
    <lineage>
        <taxon>Bacteria</taxon>
        <taxon>Pseudomonadati</taxon>
        <taxon>Pseudomonadota</taxon>
        <taxon>Betaproteobacteria</taxon>
        <taxon>Burkholderiales</taxon>
        <taxon>Comamonadaceae</taxon>
        <taxon>Acidovorax</taxon>
    </lineage>
</organism>